<proteinExistence type="predicted"/>
<reference evidence="1" key="1">
    <citation type="submission" date="2018-04" db="EMBL/GenBank/DDBJ databases">
        <title>Whole genome sequencing of Hypsizygus marmoreus.</title>
        <authorList>
            <person name="Choi I.-G."/>
            <person name="Min B."/>
            <person name="Kim J.-G."/>
            <person name="Kim S."/>
            <person name="Oh Y.-L."/>
            <person name="Kong W.-S."/>
            <person name="Park H."/>
            <person name="Jeong J."/>
            <person name="Song E.-S."/>
        </authorList>
    </citation>
    <scope>NUCLEOTIDE SEQUENCE [LARGE SCALE GENOMIC DNA]</scope>
    <source>
        <strain evidence="1">51987-8</strain>
    </source>
</reference>
<comment type="caution">
    <text evidence="1">The sequence shown here is derived from an EMBL/GenBank/DDBJ whole genome shotgun (WGS) entry which is preliminary data.</text>
</comment>
<dbReference type="AlphaFoldDB" id="A0A369JTA9"/>
<accession>A0A369JTA9</accession>
<protein>
    <submittedName>
        <fullName evidence="1">Uncharacterized protein</fullName>
    </submittedName>
</protein>
<dbReference type="EMBL" id="LUEZ02000040">
    <property type="protein sequence ID" value="RDB25571.1"/>
    <property type="molecule type" value="Genomic_DNA"/>
</dbReference>
<evidence type="ECO:0000313" key="2">
    <source>
        <dbReference type="Proteomes" id="UP000076154"/>
    </source>
</evidence>
<sequence length="239" mass="27123">MYIFQHTTQTQQQSCLLMAQPVQKSLLNTAAAAVHRLLTTRKLEHAFFGGFQMGLLGSSRGTKDIDVAVRKPFLHGFEKVKQAFVEDSEFKVFDGNRTDCVNAIHRPTGVHIYVMLENLPKTLTSIPEDPNHLPFYTPTQMFIRTIQSLGRSAKETHRQDLLFLYNNLPIDMTKRVLFSHGQIQPESSPSFFHFRFCGPLFSSISIFLTGYPLHNSVAFTLIKIVGSPAHRHVSRPKSH</sequence>
<organism evidence="1 2">
    <name type="scientific">Hypsizygus marmoreus</name>
    <name type="common">White beech mushroom</name>
    <name type="synonym">Agaricus marmoreus</name>
    <dbReference type="NCBI Taxonomy" id="39966"/>
    <lineage>
        <taxon>Eukaryota</taxon>
        <taxon>Fungi</taxon>
        <taxon>Dikarya</taxon>
        <taxon>Basidiomycota</taxon>
        <taxon>Agaricomycotina</taxon>
        <taxon>Agaricomycetes</taxon>
        <taxon>Agaricomycetidae</taxon>
        <taxon>Agaricales</taxon>
        <taxon>Tricholomatineae</taxon>
        <taxon>Lyophyllaceae</taxon>
        <taxon>Hypsizygus</taxon>
    </lineage>
</organism>
<evidence type="ECO:0000313" key="1">
    <source>
        <dbReference type="EMBL" id="RDB25571.1"/>
    </source>
</evidence>
<dbReference type="Proteomes" id="UP000076154">
    <property type="component" value="Unassembled WGS sequence"/>
</dbReference>
<gene>
    <name evidence="1" type="ORF">Hypma_006230</name>
</gene>
<dbReference type="InParanoid" id="A0A369JTA9"/>
<name>A0A369JTA9_HYPMA</name>
<keyword evidence="2" id="KW-1185">Reference proteome</keyword>
<dbReference type="OrthoDB" id="3259529at2759"/>